<organism evidence="1 2">
    <name type="scientific">Mycobacterium phage Dante</name>
    <dbReference type="NCBI Taxonomy" id="1698357"/>
    <lineage>
        <taxon>Viruses</taxon>
        <taxon>Duplodnaviria</taxon>
        <taxon>Heunggongvirae</taxon>
        <taxon>Uroviricota</taxon>
        <taxon>Caudoviricetes</taxon>
        <taxon>Gracegardnervirinae</taxon>
        <taxon>Cheoctovirus</taxon>
        <taxon>Cheoctovirus dante</taxon>
    </lineage>
</organism>
<dbReference type="EMBL" id="KT309034">
    <property type="protein sequence ID" value="AKY03004.1"/>
    <property type="molecule type" value="Genomic_DNA"/>
</dbReference>
<keyword evidence="2" id="KW-1185">Reference proteome</keyword>
<dbReference type="GeneID" id="26639231"/>
<name>A0A0K1Y7Y3_9CAUD</name>
<reference evidence="2" key="1">
    <citation type="submission" date="2015-07" db="EMBL/GenBank/DDBJ databases">
        <authorList>
            <person name="Noorani M."/>
        </authorList>
    </citation>
    <scope>NUCLEOTIDE SEQUENCE [LARGE SCALE GENOMIC DNA]</scope>
</reference>
<dbReference type="OrthoDB" id="20708at10239"/>
<dbReference type="Proteomes" id="UP000201810">
    <property type="component" value="Segment"/>
</dbReference>
<gene>
    <name evidence="1" type="ORF">SEA_DANTE_93</name>
</gene>
<evidence type="ECO:0000313" key="1">
    <source>
        <dbReference type="EMBL" id="AKY03004.1"/>
    </source>
</evidence>
<dbReference type="KEGG" id="vg:26639231"/>
<protein>
    <submittedName>
        <fullName evidence="1">Uncharacterized protein</fullName>
    </submittedName>
</protein>
<proteinExistence type="predicted"/>
<accession>A0A0K1Y7Y3</accession>
<sequence length="104" mass="11501">MRDTPNPPHPLACLRHADSYAIMGSASEVCPKPEDLHRFGLLFIPGRPPMSTFPAPRTLTERIQGAHLNLKLARQAGNPDIIAAAERILDQLVDRLPRSTSQEK</sequence>
<evidence type="ECO:0000313" key="2">
    <source>
        <dbReference type="Proteomes" id="UP000201810"/>
    </source>
</evidence>
<dbReference type="RefSeq" id="YP_009212735.1">
    <property type="nucleotide sequence ID" value="NC_028946.1"/>
</dbReference>